<evidence type="ECO:0000256" key="1">
    <source>
        <dbReference type="ARBA" id="ARBA00004370"/>
    </source>
</evidence>
<proteinExistence type="predicted"/>
<dbReference type="PATRIC" id="fig|1157951.4.peg.1644"/>
<dbReference type="GO" id="GO:0019867">
    <property type="term" value="C:outer membrane"/>
    <property type="evidence" value="ECO:0007669"/>
    <property type="project" value="InterPro"/>
</dbReference>
<reference evidence="6" key="2">
    <citation type="submission" date="2012-04" db="EMBL/GenBank/DDBJ databases">
        <title>Complete genome sequence of Providencia stuartii clinical isolate MRSN 2154.</title>
        <authorList>
            <person name="Clifford R.J."/>
            <person name="Hang J."/>
            <person name="Riley M.C."/>
            <person name="Onmus-Leone F."/>
            <person name="Kuschner R.A."/>
            <person name="Lesho E.P."/>
            <person name="Waterman P.E."/>
        </authorList>
    </citation>
    <scope>NUCLEOTIDE SEQUENCE [LARGE SCALE GENOMIC DNA]</scope>
    <source>
        <strain evidence="6">MRSN 2154</strain>
    </source>
</reference>
<keyword evidence="3" id="KW-0732">Signal</keyword>
<dbReference type="HOGENOM" id="CLU_046092_1_0_6"/>
<feature type="domain" description="Bacterial surface antigen (D15)" evidence="4">
    <location>
        <begin position="103"/>
        <end position="383"/>
    </location>
</feature>
<evidence type="ECO:0000313" key="6">
    <source>
        <dbReference type="Proteomes" id="UP000005012"/>
    </source>
</evidence>
<keyword evidence="2" id="KW-0472">Membrane</keyword>
<dbReference type="AlphaFoldDB" id="A0A140NKT0"/>
<dbReference type="InterPro" id="IPR000184">
    <property type="entry name" value="Bac_surfAg_D15"/>
</dbReference>
<evidence type="ECO:0000313" key="5">
    <source>
        <dbReference type="EMBL" id="AFH93511.1"/>
    </source>
</evidence>
<dbReference type="SUPFAM" id="SSF56935">
    <property type="entry name" value="Porins"/>
    <property type="match status" value="1"/>
</dbReference>
<organism evidence="5 6">
    <name type="scientific">Providencia stuartii (strain MRSN 2154)</name>
    <dbReference type="NCBI Taxonomy" id="1157951"/>
    <lineage>
        <taxon>Bacteria</taxon>
        <taxon>Pseudomonadati</taxon>
        <taxon>Pseudomonadota</taxon>
        <taxon>Gammaproteobacteria</taxon>
        <taxon>Enterobacterales</taxon>
        <taxon>Morganellaceae</taxon>
        <taxon>Providencia</taxon>
    </lineage>
</organism>
<dbReference type="Pfam" id="PF01103">
    <property type="entry name" value="Omp85"/>
    <property type="match status" value="1"/>
</dbReference>
<evidence type="ECO:0000256" key="3">
    <source>
        <dbReference type="SAM" id="SignalP"/>
    </source>
</evidence>
<name>A0A140NKT0_PROSM</name>
<dbReference type="EMBL" id="CP003488">
    <property type="protein sequence ID" value="AFH93511.1"/>
    <property type="molecule type" value="Genomic_DNA"/>
</dbReference>
<sequence length="383" mass="43431">MLQQQHSSLLRLTLLSLFIALPTQAELLPDRQKIDGWLNDLGGTNHFDESKTIDWGLLPGPFYTPEMGIGIGTALVGLYRIDKNDKETQPSSIGLSGFASSTGAFGVNFTNYNFIDHDQWRLFVSGTLNNIPTYYWGKGYAAGKNDHNKEKYHSQEFEITPRALYRLTDATYIGLGWNFSSINANDPDDGAKRYFQQSIGGQSVINSGMSAYFSYDTRDFLPNAHHGQAFEAVYTYFSPSFGSDTRFQSTQLQYAYYHELTENTVIALDNYARFTTGEVPWDQLSLLGNANRMRGYYEGRYRDNNIFTTQLELRHKLDWRHGIVGWVGTGTMSDKTAELGEGHWLPTTGVGYRFEFKPRMNVRLDFGVGRNSTGFYFQVGEAF</sequence>
<feature type="chain" id="PRO_5007303688" description="Bacterial surface antigen (D15) domain-containing protein" evidence="3">
    <location>
        <begin position="26"/>
        <end position="383"/>
    </location>
</feature>
<dbReference type="Gene3D" id="2.40.160.50">
    <property type="entry name" value="membrane protein fhac: a member of the omp85/tpsb transporter family"/>
    <property type="match status" value="1"/>
</dbReference>
<feature type="signal peptide" evidence="3">
    <location>
        <begin position="1"/>
        <end position="25"/>
    </location>
</feature>
<dbReference type="OrthoDB" id="9771071at2"/>
<protein>
    <recommendedName>
        <fullName evidence="4">Bacterial surface antigen (D15) domain-containing protein</fullName>
    </recommendedName>
</protein>
<accession>A0A140NKT0</accession>
<dbReference type="KEGG" id="psi:S70_08240"/>
<dbReference type="Proteomes" id="UP000005012">
    <property type="component" value="Chromosome"/>
</dbReference>
<reference evidence="5 6" key="1">
    <citation type="journal article" date="2012" name="J. Bacteriol.">
        <title>Complete Genome Sequence of Providencia stuartii Clinical Isolate MRSN 2154.</title>
        <authorList>
            <person name="Clifford R.J."/>
            <person name="Hang J."/>
            <person name="Riley M.C."/>
            <person name="Onmus-Leone F."/>
            <person name="Kuschner R.A."/>
            <person name="Lesho E.P."/>
            <person name="Waterman P.E."/>
        </authorList>
    </citation>
    <scope>NUCLEOTIDE SEQUENCE [LARGE SCALE GENOMIC DNA]</scope>
    <source>
        <strain evidence="5 6">MRSN 2154</strain>
    </source>
</reference>
<evidence type="ECO:0000256" key="2">
    <source>
        <dbReference type="ARBA" id="ARBA00023136"/>
    </source>
</evidence>
<evidence type="ECO:0000259" key="4">
    <source>
        <dbReference type="Pfam" id="PF01103"/>
    </source>
</evidence>
<comment type="subcellular location">
    <subcellularLocation>
        <location evidence="1">Membrane</location>
    </subcellularLocation>
</comment>
<gene>
    <name evidence="5" type="ordered locus">S70_08240</name>
</gene>